<dbReference type="eggNOG" id="KOG3528">
    <property type="taxonomic scope" value="Eukaryota"/>
</dbReference>
<evidence type="ECO:0000256" key="4">
    <source>
        <dbReference type="PROSITE-ProRule" id="PRU00175"/>
    </source>
</evidence>
<dbReference type="InterPro" id="IPR041489">
    <property type="entry name" value="PDZ_6"/>
</dbReference>
<dbReference type="InterPro" id="IPR004162">
    <property type="entry name" value="SINA-like_animal"/>
</dbReference>
<dbReference type="GO" id="GO:0031624">
    <property type="term" value="F:ubiquitin conjugating enzyme binding"/>
    <property type="evidence" value="ECO:0007669"/>
    <property type="project" value="TreeGrafter"/>
</dbReference>
<feature type="domain" description="PDZ" evidence="7">
    <location>
        <begin position="14"/>
        <end position="95"/>
    </location>
</feature>
<dbReference type="eggNOG" id="KOG3002">
    <property type="taxonomic scope" value="Eukaryota"/>
</dbReference>
<dbReference type="STRING" id="136037.A0A067RUH9"/>
<feature type="compositionally biased region" description="Polar residues" evidence="5">
    <location>
        <begin position="225"/>
        <end position="262"/>
    </location>
</feature>
<proteinExistence type="predicted"/>
<evidence type="ECO:0000313" key="8">
    <source>
        <dbReference type="EMBL" id="KDR24465.1"/>
    </source>
</evidence>
<dbReference type="PROSITE" id="PS50106">
    <property type="entry name" value="PDZ"/>
    <property type="match status" value="1"/>
</dbReference>
<keyword evidence="9" id="KW-1185">Reference proteome</keyword>
<accession>A0A067RUH9</accession>
<dbReference type="OrthoDB" id="8186160at2759"/>
<dbReference type="Proteomes" id="UP000027135">
    <property type="component" value="Unassembled WGS sequence"/>
</dbReference>
<evidence type="ECO:0000259" key="7">
    <source>
        <dbReference type="PROSITE" id="PS50106"/>
    </source>
</evidence>
<dbReference type="Pfam" id="PF17820">
    <property type="entry name" value="PDZ_6"/>
    <property type="match status" value="1"/>
</dbReference>
<feature type="region of interest" description="Disordered" evidence="5">
    <location>
        <begin position="220"/>
        <end position="295"/>
    </location>
</feature>
<gene>
    <name evidence="8" type="ORF">L798_00115</name>
</gene>
<evidence type="ECO:0000256" key="3">
    <source>
        <dbReference type="ARBA" id="ARBA00022833"/>
    </source>
</evidence>
<dbReference type="InterPro" id="IPR049548">
    <property type="entry name" value="Sina-like_RING"/>
</dbReference>
<reference evidence="8 9" key="1">
    <citation type="journal article" date="2014" name="Nat. Commun.">
        <title>Molecular traces of alternative social organization in a termite genome.</title>
        <authorList>
            <person name="Terrapon N."/>
            <person name="Li C."/>
            <person name="Robertson H.M."/>
            <person name="Ji L."/>
            <person name="Meng X."/>
            <person name="Booth W."/>
            <person name="Chen Z."/>
            <person name="Childers C.P."/>
            <person name="Glastad K.M."/>
            <person name="Gokhale K."/>
            <person name="Gowin J."/>
            <person name="Gronenberg W."/>
            <person name="Hermansen R.A."/>
            <person name="Hu H."/>
            <person name="Hunt B.G."/>
            <person name="Huylmans A.K."/>
            <person name="Khalil S.M."/>
            <person name="Mitchell R.D."/>
            <person name="Munoz-Torres M.C."/>
            <person name="Mustard J.A."/>
            <person name="Pan H."/>
            <person name="Reese J.T."/>
            <person name="Scharf M.E."/>
            <person name="Sun F."/>
            <person name="Vogel H."/>
            <person name="Xiao J."/>
            <person name="Yang W."/>
            <person name="Yang Z."/>
            <person name="Yang Z."/>
            <person name="Zhou J."/>
            <person name="Zhu J."/>
            <person name="Brent C.S."/>
            <person name="Elsik C.G."/>
            <person name="Goodisman M.A."/>
            <person name="Liberles D.A."/>
            <person name="Roe R.M."/>
            <person name="Vargo E.L."/>
            <person name="Vilcinskas A."/>
            <person name="Wang J."/>
            <person name="Bornberg-Bauer E."/>
            <person name="Korb J."/>
            <person name="Zhang G."/>
            <person name="Liebig J."/>
        </authorList>
    </citation>
    <scope>NUCLEOTIDE SEQUENCE [LARGE SCALE GENOMIC DNA]</scope>
    <source>
        <tissue evidence="8">Whole organism</tissue>
    </source>
</reference>
<evidence type="ECO:0000256" key="5">
    <source>
        <dbReference type="SAM" id="MobiDB-lite"/>
    </source>
</evidence>
<dbReference type="SUPFAM" id="SSF57850">
    <property type="entry name" value="RING/U-box"/>
    <property type="match status" value="1"/>
</dbReference>
<dbReference type="SUPFAM" id="SSF50156">
    <property type="entry name" value="PDZ domain-like"/>
    <property type="match status" value="1"/>
</dbReference>
<dbReference type="InterPro" id="IPR001478">
    <property type="entry name" value="PDZ"/>
</dbReference>
<keyword evidence="2 4" id="KW-0863">Zinc-finger</keyword>
<keyword evidence="1" id="KW-0479">Metal-binding</keyword>
<dbReference type="SMART" id="SM00228">
    <property type="entry name" value="PDZ"/>
    <property type="match status" value="1"/>
</dbReference>
<dbReference type="InterPro" id="IPR001841">
    <property type="entry name" value="Znf_RING"/>
</dbReference>
<dbReference type="GO" id="GO:0008270">
    <property type="term" value="F:zinc ion binding"/>
    <property type="evidence" value="ECO:0007669"/>
    <property type="project" value="UniProtKB-KW"/>
</dbReference>
<keyword evidence="3" id="KW-0862">Zinc</keyword>
<dbReference type="InterPro" id="IPR013083">
    <property type="entry name" value="Znf_RING/FYVE/PHD"/>
</dbReference>
<dbReference type="CDD" id="cd16571">
    <property type="entry name" value="RING-HC_SIAHs"/>
    <property type="match status" value="1"/>
</dbReference>
<dbReference type="EMBL" id="KK852411">
    <property type="protein sequence ID" value="KDR24465.1"/>
    <property type="molecule type" value="Genomic_DNA"/>
</dbReference>
<dbReference type="Gene3D" id="3.30.40.10">
    <property type="entry name" value="Zinc/RING finger domain, C3HC4 (zinc finger)"/>
    <property type="match status" value="1"/>
</dbReference>
<dbReference type="InParanoid" id="A0A067RUH9"/>
<dbReference type="FunFam" id="3.30.40.10:FF:000741">
    <property type="entry name" value="Uncharacterized protein, isoform A"/>
    <property type="match status" value="1"/>
</dbReference>
<dbReference type="PANTHER" id="PTHR45877">
    <property type="entry name" value="E3 UBIQUITIN-PROTEIN LIGASE SIAH2"/>
    <property type="match status" value="1"/>
</dbReference>
<protein>
    <submittedName>
        <fullName evidence="8">E3 ubiquitin-protein ligase SINAT3</fullName>
    </submittedName>
</protein>
<name>A0A067RUH9_ZOONE</name>
<dbReference type="Pfam" id="PF21362">
    <property type="entry name" value="Sina_RING"/>
    <property type="match status" value="1"/>
</dbReference>
<feature type="domain" description="RING-type" evidence="6">
    <location>
        <begin position="131"/>
        <end position="166"/>
    </location>
</feature>
<evidence type="ECO:0000259" key="6">
    <source>
        <dbReference type="PROSITE" id="PS50089"/>
    </source>
</evidence>
<evidence type="ECO:0000256" key="2">
    <source>
        <dbReference type="ARBA" id="ARBA00022771"/>
    </source>
</evidence>
<dbReference type="GO" id="GO:0043161">
    <property type="term" value="P:proteasome-mediated ubiquitin-dependent protein catabolic process"/>
    <property type="evidence" value="ECO:0007669"/>
    <property type="project" value="TreeGrafter"/>
</dbReference>
<sequence>MQDEMGENQPSLRLCDVERPSAGSCGFHLTRTVCDPYPWVSEVESGSAAESAGLQAGDCVLEVNGEDVLGQRIGDVASKVRARGDRVTLLLWNAGSDPHIAATSISGNGTTPVSLQRLSSCLQSVIQLLECPVCLETIPPPAFQCCNGHVLCGRCRARADRCPVCRVGLGPRGRCLLADKLHSLLTTTLSHYKQKSPENKKQVRNQSVLYLKSRIIADPVRGTAGDQTKSRAGTSNGNPTTQDFFEISSEMTQPKENSSATTDDVDEKLQSSRALVKPKASSGENNTTRNGHLSVRQVSEQITSSFMEGASPSPLRTRSLSAGQIPTGNDSVSAKTSCSEAGELFLHCPFQNKSKPRCCSILNGSRTLLQHLREVHQGPLVQYFIQPSSSGVTLRLPSSSSKALMSFTAYGDVIFFVEVAAGARPGHLLVWLWLLGDAVQADRYRLRLTLPEGDAHTGPVFPLTASWSDVVNSNCCLSIEERRYIRGNPEVQLEILDVLKNS</sequence>
<evidence type="ECO:0000313" key="9">
    <source>
        <dbReference type="Proteomes" id="UP000027135"/>
    </source>
</evidence>
<dbReference type="GO" id="GO:0005737">
    <property type="term" value="C:cytoplasm"/>
    <property type="evidence" value="ECO:0007669"/>
    <property type="project" value="TreeGrafter"/>
</dbReference>
<dbReference type="PROSITE" id="PS50089">
    <property type="entry name" value="ZF_RING_2"/>
    <property type="match status" value="1"/>
</dbReference>
<dbReference type="PANTHER" id="PTHR45877:SF2">
    <property type="entry name" value="E3 UBIQUITIN-PROTEIN LIGASE SINA-RELATED"/>
    <property type="match status" value="1"/>
</dbReference>
<dbReference type="AlphaFoldDB" id="A0A067RUH9"/>
<feature type="compositionally biased region" description="Polar residues" evidence="5">
    <location>
        <begin position="282"/>
        <end position="295"/>
    </location>
</feature>
<dbReference type="GO" id="GO:0061630">
    <property type="term" value="F:ubiquitin protein ligase activity"/>
    <property type="evidence" value="ECO:0007669"/>
    <property type="project" value="TreeGrafter"/>
</dbReference>
<dbReference type="Gene3D" id="2.30.42.10">
    <property type="match status" value="1"/>
</dbReference>
<dbReference type="InterPro" id="IPR036034">
    <property type="entry name" value="PDZ_sf"/>
</dbReference>
<evidence type="ECO:0000256" key="1">
    <source>
        <dbReference type="ARBA" id="ARBA00022723"/>
    </source>
</evidence>
<organism evidence="8 9">
    <name type="scientific">Zootermopsis nevadensis</name>
    <name type="common">Dampwood termite</name>
    <dbReference type="NCBI Taxonomy" id="136037"/>
    <lineage>
        <taxon>Eukaryota</taxon>
        <taxon>Metazoa</taxon>
        <taxon>Ecdysozoa</taxon>
        <taxon>Arthropoda</taxon>
        <taxon>Hexapoda</taxon>
        <taxon>Insecta</taxon>
        <taxon>Pterygota</taxon>
        <taxon>Neoptera</taxon>
        <taxon>Polyneoptera</taxon>
        <taxon>Dictyoptera</taxon>
        <taxon>Blattodea</taxon>
        <taxon>Blattoidea</taxon>
        <taxon>Termitoidae</taxon>
        <taxon>Termopsidae</taxon>
        <taxon>Zootermopsis</taxon>
    </lineage>
</organism>